<accession>A0A6A8LVB5</accession>
<feature type="non-terminal residue" evidence="1">
    <location>
        <position position="86"/>
    </location>
</feature>
<sequence length="86" mass="9349">MSVNFDQIFSGMQNGPEKIKGNFDKLVNVNDFNVTTINLTASNGWSVWGFIKKVNLGNVTINILSAEFTAPEIKNGSNGYNIGVPP</sequence>
<comment type="caution">
    <text evidence="1">The sequence shown here is derived from an EMBL/GenBank/DDBJ whole genome shotgun (WGS) entry which is preliminary data.</text>
</comment>
<evidence type="ECO:0000313" key="2">
    <source>
        <dbReference type="Proteomes" id="UP000437575"/>
    </source>
</evidence>
<proteinExistence type="predicted"/>
<dbReference type="Proteomes" id="UP000437575">
    <property type="component" value="Unassembled WGS sequence"/>
</dbReference>
<dbReference type="EMBL" id="WKKZ01001025">
    <property type="protein sequence ID" value="MSE06527.1"/>
    <property type="molecule type" value="Genomic_DNA"/>
</dbReference>
<protein>
    <submittedName>
        <fullName evidence="1">Uncharacterized protein</fullName>
    </submittedName>
</protein>
<dbReference type="AlphaFoldDB" id="A0A6A8LVB5"/>
<name>A0A6A8LVB5_9LACO</name>
<organism evidence="1 2">
    <name type="scientific">Ligilactobacillus salivarius</name>
    <dbReference type="NCBI Taxonomy" id="1624"/>
    <lineage>
        <taxon>Bacteria</taxon>
        <taxon>Bacillati</taxon>
        <taxon>Bacillota</taxon>
        <taxon>Bacilli</taxon>
        <taxon>Lactobacillales</taxon>
        <taxon>Lactobacillaceae</taxon>
        <taxon>Ligilactobacillus</taxon>
    </lineage>
</organism>
<evidence type="ECO:0000313" key="1">
    <source>
        <dbReference type="EMBL" id="MSE06527.1"/>
    </source>
</evidence>
<reference evidence="1 2" key="1">
    <citation type="submission" date="2019-11" db="EMBL/GenBank/DDBJ databases">
        <title>Draft Genome Sequence of Plant Growth-Promoting Rhizosphere-Associated Bacteria.</title>
        <authorList>
            <person name="Vasilyev I.Y."/>
            <person name="Radchenko V."/>
            <person name="Ilnitskaya E.V."/>
        </authorList>
    </citation>
    <scope>NUCLEOTIDE SEQUENCE [LARGE SCALE GENOMIC DNA]</scope>
    <source>
        <strain evidence="1 2">VRA_1sq_f</strain>
    </source>
</reference>
<gene>
    <name evidence="1" type="ORF">GKC34_12445</name>
</gene>